<reference evidence="3 4" key="1">
    <citation type="journal article" date="2006" name="Nature">
        <title>Global trends of whole-genome duplications revealed by the ciliate Paramecium tetraurelia.</title>
        <authorList>
            <consortium name="Genoscope"/>
            <person name="Aury J.-M."/>
            <person name="Jaillon O."/>
            <person name="Duret L."/>
            <person name="Noel B."/>
            <person name="Jubin C."/>
            <person name="Porcel B.M."/>
            <person name="Segurens B."/>
            <person name="Daubin V."/>
            <person name="Anthouard V."/>
            <person name="Aiach N."/>
            <person name="Arnaiz O."/>
            <person name="Billaut A."/>
            <person name="Beisson J."/>
            <person name="Blanc I."/>
            <person name="Bouhouche K."/>
            <person name="Camara F."/>
            <person name="Duharcourt S."/>
            <person name="Guigo R."/>
            <person name="Gogendeau D."/>
            <person name="Katinka M."/>
            <person name="Keller A.-M."/>
            <person name="Kissmehl R."/>
            <person name="Klotz C."/>
            <person name="Koll F."/>
            <person name="Le Moue A."/>
            <person name="Lepere C."/>
            <person name="Malinsky S."/>
            <person name="Nowacki M."/>
            <person name="Nowak J.K."/>
            <person name="Plattner H."/>
            <person name="Poulain J."/>
            <person name="Ruiz F."/>
            <person name="Serrano V."/>
            <person name="Zagulski M."/>
            <person name="Dessen P."/>
            <person name="Betermier M."/>
            <person name="Weissenbach J."/>
            <person name="Scarpelli C."/>
            <person name="Schachter V."/>
            <person name="Sperling L."/>
            <person name="Meyer E."/>
            <person name="Cohen J."/>
            <person name="Wincker P."/>
        </authorList>
    </citation>
    <scope>NUCLEOTIDE SEQUENCE [LARGE SCALE GENOMIC DNA]</scope>
    <source>
        <strain evidence="3 4">Stock d4-2</strain>
    </source>
</reference>
<dbReference type="eggNOG" id="KOG3684">
    <property type="taxonomic scope" value="Eukaryota"/>
</dbReference>
<accession>A0D451</accession>
<dbReference type="InParanoid" id="A0D451"/>
<feature type="transmembrane region" description="Helical" evidence="1">
    <location>
        <begin position="312"/>
        <end position="333"/>
    </location>
</feature>
<keyword evidence="1" id="KW-1133">Transmembrane helix</keyword>
<dbReference type="EMBL" id="CT868285">
    <property type="protein sequence ID" value="CAK77818.1"/>
    <property type="molecule type" value="Genomic_DNA"/>
</dbReference>
<dbReference type="GO" id="GO:0016286">
    <property type="term" value="F:small conductance calcium-activated potassium channel activity"/>
    <property type="evidence" value="ECO:0000318"/>
    <property type="project" value="GO_Central"/>
</dbReference>
<keyword evidence="1" id="KW-0812">Transmembrane</keyword>
<feature type="transmembrane region" description="Helical" evidence="1">
    <location>
        <begin position="283"/>
        <end position="300"/>
    </location>
</feature>
<evidence type="ECO:0000259" key="2">
    <source>
        <dbReference type="Pfam" id="PF07885"/>
    </source>
</evidence>
<dbReference type="KEGG" id="ptm:GSPATT00013284001"/>
<dbReference type="GeneID" id="5031000"/>
<dbReference type="Gene3D" id="1.10.287.70">
    <property type="match status" value="1"/>
</dbReference>
<dbReference type="RefSeq" id="XP_001445215.1">
    <property type="nucleotide sequence ID" value="XM_001445178.1"/>
</dbReference>
<keyword evidence="4" id="KW-1185">Reference proteome</keyword>
<dbReference type="Proteomes" id="UP000000600">
    <property type="component" value="Unassembled WGS sequence"/>
</dbReference>
<dbReference type="GO" id="GO:0005516">
    <property type="term" value="F:calmodulin binding"/>
    <property type="evidence" value="ECO:0000318"/>
    <property type="project" value="GO_Central"/>
</dbReference>
<dbReference type="OrthoDB" id="6128189at2759"/>
<name>A0D451_PARTE</name>
<dbReference type="PANTHER" id="PTHR10153">
    <property type="entry name" value="SMALL CONDUCTANCE CALCIUM-ACTIVATED POTASSIUM CHANNEL"/>
    <property type="match status" value="1"/>
</dbReference>
<organism evidence="3 4">
    <name type="scientific">Paramecium tetraurelia</name>
    <dbReference type="NCBI Taxonomy" id="5888"/>
    <lineage>
        <taxon>Eukaryota</taxon>
        <taxon>Sar</taxon>
        <taxon>Alveolata</taxon>
        <taxon>Ciliophora</taxon>
        <taxon>Intramacronucleata</taxon>
        <taxon>Oligohymenophorea</taxon>
        <taxon>Peniculida</taxon>
        <taxon>Parameciidae</taxon>
        <taxon>Paramecium</taxon>
    </lineage>
</organism>
<dbReference type="InterPro" id="IPR015449">
    <property type="entry name" value="K_chnl_Ca-activ_SK"/>
</dbReference>
<dbReference type="Pfam" id="PF07885">
    <property type="entry name" value="Ion_trans_2"/>
    <property type="match status" value="1"/>
</dbReference>
<evidence type="ECO:0000313" key="3">
    <source>
        <dbReference type="EMBL" id="CAK77818.1"/>
    </source>
</evidence>
<evidence type="ECO:0000256" key="1">
    <source>
        <dbReference type="SAM" id="Phobius"/>
    </source>
</evidence>
<sequence>MKGRTGGLTAKMSNVTLMIIAFIKNDQLVRKADQNKISLAEIFMANSQQLGGLEDGKVTKMYFHKFLFMEQVCFAFNLMGLGISVIQYDLEYEEITDDDPMKDISLWLLWLVFVSSCLLVFLTVYRYQAHIEWMKSRKSMAPGDQIWHTDDWLPMLIELAVYCIIPLPFTKGIRVNFYNSIQGSEAYIKVNEILALIMICRVIYLYRTLLTLTFWYNNRTQRVCNLYACESNYMFVAKSLLRTMPYTALFIALISLICIFGYAVRICERPLSRNDSSSNNLGLFENALWNIIITITTVGYGDFYTRTDLGRFVIFIVCVLGIFVVSVMVVTLIESLKVTSLEGHAITVLERVALREKLKHEAALVIILTAKAALGYKNGTLTRKQHHQLIVRLKQTLINFKMTHRQHKTKQDENSLNEEITNQFSLLKNDFKQLMERQQVLISTNNLIYQKLGFENNKSVVNI</sequence>
<proteinExistence type="predicted"/>
<dbReference type="FunFam" id="1.10.287.70:FF:000443">
    <property type="entry name" value="Uncharacterized protein"/>
    <property type="match status" value="1"/>
</dbReference>
<dbReference type="OMA" id="WIVHERI"/>
<gene>
    <name evidence="3" type="ORF">GSPATT00013284001</name>
</gene>
<feature type="transmembrane region" description="Helical" evidence="1">
    <location>
        <begin position="244"/>
        <end position="263"/>
    </location>
</feature>
<keyword evidence="1" id="KW-0472">Membrane</keyword>
<dbReference type="HOGENOM" id="CLU_032272_0_0_1"/>
<dbReference type="InterPro" id="IPR013099">
    <property type="entry name" value="K_chnl_dom"/>
</dbReference>
<dbReference type="SUPFAM" id="SSF81324">
    <property type="entry name" value="Voltage-gated potassium channels"/>
    <property type="match status" value="1"/>
</dbReference>
<dbReference type="GO" id="GO:0005886">
    <property type="term" value="C:plasma membrane"/>
    <property type="evidence" value="ECO:0000318"/>
    <property type="project" value="GO_Central"/>
</dbReference>
<protein>
    <recommendedName>
        <fullName evidence="2">Potassium channel domain-containing protein</fullName>
    </recommendedName>
</protein>
<feature type="transmembrane region" description="Helical" evidence="1">
    <location>
        <begin position="106"/>
        <end position="127"/>
    </location>
</feature>
<dbReference type="GO" id="GO:0006811">
    <property type="term" value="P:monoatomic ion transport"/>
    <property type="evidence" value="ECO:0000318"/>
    <property type="project" value="GO_Central"/>
</dbReference>
<dbReference type="AlphaFoldDB" id="A0D451"/>
<feature type="domain" description="Potassium channel" evidence="2">
    <location>
        <begin position="255"/>
        <end position="334"/>
    </location>
</feature>
<feature type="transmembrane region" description="Helical" evidence="1">
    <location>
        <begin position="193"/>
        <end position="216"/>
    </location>
</feature>
<feature type="transmembrane region" description="Helical" evidence="1">
    <location>
        <begin position="66"/>
        <end position="86"/>
    </location>
</feature>
<evidence type="ECO:0000313" key="4">
    <source>
        <dbReference type="Proteomes" id="UP000000600"/>
    </source>
</evidence>